<keyword evidence="2" id="KW-0472">Membrane</keyword>
<feature type="region of interest" description="Disordered" evidence="1">
    <location>
        <begin position="1"/>
        <end position="24"/>
    </location>
</feature>
<organism evidence="3 4">
    <name type="scientific">Herpetosiphon geysericola</name>
    <dbReference type="NCBI Taxonomy" id="70996"/>
    <lineage>
        <taxon>Bacteria</taxon>
        <taxon>Bacillati</taxon>
        <taxon>Chloroflexota</taxon>
        <taxon>Chloroflexia</taxon>
        <taxon>Herpetosiphonales</taxon>
        <taxon>Herpetosiphonaceae</taxon>
        <taxon>Herpetosiphon</taxon>
    </lineage>
</organism>
<sequence length="202" mass="22287">MTNSDDQAARADSPQGYQVPATRLPERNQASRKKRWIGINCFAFVVSCLLLPLFAIAMMFGLDGLHISLANSQHQLATGFVLLASVGLPIFTTIYLASMLQWVVTREIKWQSWSLKSATVGTSALLTSTLVMLLLPINSELFSLLTFGFTSCLISVVQWLELRKTIDQAWHWIVVTTLAWTTLGTLVIGFGLGQGLAPLSDW</sequence>
<protein>
    <submittedName>
        <fullName evidence="3">Uncharacterized protein</fullName>
    </submittedName>
</protein>
<evidence type="ECO:0000313" key="3">
    <source>
        <dbReference type="EMBL" id="KPL88900.1"/>
    </source>
</evidence>
<dbReference type="Proteomes" id="UP000050277">
    <property type="component" value="Unassembled WGS sequence"/>
</dbReference>
<reference evidence="3 4" key="1">
    <citation type="submission" date="2015-07" db="EMBL/GenBank/DDBJ databases">
        <title>Whole genome sequence of Herpetosiphon geysericola DSM 7119.</title>
        <authorList>
            <person name="Hemp J."/>
            <person name="Ward L.M."/>
            <person name="Pace L.A."/>
            <person name="Fischer W.W."/>
        </authorList>
    </citation>
    <scope>NUCLEOTIDE SEQUENCE [LARGE SCALE GENOMIC DNA]</scope>
    <source>
        <strain evidence="3 4">DSM 7119</strain>
    </source>
</reference>
<accession>A0A0P6Y7V7</accession>
<keyword evidence="2" id="KW-0812">Transmembrane</keyword>
<gene>
    <name evidence="3" type="ORF">SE18_09545</name>
</gene>
<proteinExistence type="predicted"/>
<feature type="transmembrane region" description="Helical" evidence="2">
    <location>
        <begin position="141"/>
        <end position="160"/>
    </location>
</feature>
<evidence type="ECO:0000256" key="2">
    <source>
        <dbReference type="SAM" id="Phobius"/>
    </source>
</evidence>
<feature type="transmembrane region" description="Helical" evidence="2">
    <location>
        <begin position="80"/>
        <end position="103"/>
    </location>
</feature>
<dbReference type="AlphaFoldDB" id="A0A0P6Y7V7"/>
<keyword evidence="4" id="KW-1185">Reference proteome</keyword>
<dbReference type="STRING" id="70996.SE18_09545"/>
<feature type="transmembrane region" description="Helical" evidence="2">
    <location>
        <begin position="115"/>
        <end position="135"/>
    </location>
</feature>
<evidence type="ECO:0000256" key="1">
    <source>
        <dbReference type="SAM" id="MobiDB-lite"/>
    </source>
</evidence>
<comment type="caution">
    <text evidence="3">The sequence shown here is derived from an EMBL/GenBank/DDBJ whole genome shotgun (WGS) entry which is preliminary data.</text>
</comment>
<feature type="transmembrane region" description="Helical" evidence="2">
    <location>
        <begin position="172"/>
        <end position="192"/>
    </location>
</feature>
<name>A0A0P6Y7V7_9CHLR</name>
<keyword evidence="2" id="KW-1133">Transmembrane helix</keyword>
<feature type="transmembrane region" description="Helical" evidence="2">
    <location>
        <begin position="37"/>
        <end position="60"/>
    </location>
</feature>
<dbReference type="RefSeq" id="WP_054534215.1">
    <property type="nucleotide sequence ID" value="NZ_LGKP01000015.1"/>
</dbReference>
<evidence type="ECO:0000313" key="4">
    <source>
        <dbReference type="Proteomes" id="UP000050277"/>
    </source>
</evidence>
<dbReference type="EMBL" id="LGKP01000015">
    <property type="protein sequence ID" value="KPL88900.1"/>
    <property type="molecule type" value="Genomic_DNA"/>
</dbReference>